<evidence type="ECO:0000313" key="3">
    <source>
        <dbReference type="Proteomes" id="UP000250235"/>
    </source>
</evidence>
<sequence>MASSFFVNALQVDFEFVLAMEHTGMVVAGTVISFVANRKLALMKDVFAEAFGLLIEVMASFLDIPTQTVVDMRSRFSGSVVPIRGPNKKKEMKMEYHLLHDIVAKALCAKAGSFDMVTGEKFDQMVAITAELKLSVLLERLVKADLGESVKLHTQKVLNNKSVHNYIKKNLNVVPAGESSKQTEDKASGTEGGQSQMAKPMEKGSGNNVQARIQDAPAKSKSGTSSDTDSCPLAKLKRGSAKRKLVV</sequence>
<evidence type="ECO:0000313" key="2">
    <source>
        <dbReference type="EMBL" id="KZV49668.1"/>
    </source>
</evidence>
<organism evidence="2 3">
    <name type="scientific">Dorcoceras hygrometricum</name>
    <dbReference type="NCBI Taxonomy" id="472368"/>
    <lineage>
        <taxon>Eukaryota</taxon>
        <taxon>Viridiplantae</taxon>
        <taxon>Streptophyta</taxon>
        <taxon>Embryophyta</taxon>
        <taxon>Tracheophyta</taxon>
        <taxon>Spermatophyta</taxon>
        <taxon>Magnoliopsida</taxon>
        <taxon>eudicotyledons</taxon>
        <taxon>Gunneridae</taxon>
        <taxon>Pentapetalae</taxon>
        <taxon>asterids</taxon>
        <taxon>lamiids</taxon>
        <taxon>Lamiales</taxon>
        <taxon>Gesneriaceae</taxon>
        <taxon>Didymocarpoideae</taxon>
        <taxon>Trichosporeae</taxon>
        <taxon>Loxocarpinae</taxon>
        <taxon>Dorcoceras</taxon>
    </lineage>
</organism>
<accession>A0A2Z7CSG9</accession>
<dbReference type="OrthoDB" id="1751168at2759"/>
<feature type="compositionally biased region" description="Basic residues" evidence="1">
    <location>
        <begin position="235"/>
        <end position="247"/>
    </location>
</feature>
<keyword evidence="3" id="KW-1185">Reference proteome</keyword>
<name>A0A2Z7CSG9_9LAMI</name>
<dbReference type="EMBL" id="KQ992994">
    <property type="protein sequence ID" value="KZV49668.1"/>
    <property type="molecule type" value="Genomic_DNA"/>
</dbReference>
<dbReference type="Proteomes" id="UP000250235">
    <property type="component" value="Unassembled WGS sequence"/>
</dbReference>
<gene>
    <name evidence="2" type="ORF">F511_24136</name>
</gene>
<evidence type="ECO:0000256" key="1">
    <source>
        <dbReference type="SAM" id="MobiDB-lite"/>
    </source>
</evidence>
<feature type="compositionally biased region" description="Low complexity" evidence="1">
    <location>
        <begin position="219"/>
        <end position="230"/>
    </location>
</feature>
<proteinExistence type="predicted"/>
<feature type="region of interest" description="Disordered" evidence="1">
    <location>
        <begin position="174"/>
        <end position="247"/>
    </location>
</feature>
<dbReference type="AlphaFoldDB" id="A0A2Z7CSG9"/>
<reference evidence="2 3" key="1">
    <citation type="journal article" date="2015" name="Proc. Natl. Acad. Sci. U.S.A.">
        <title>The resurrection genome of Boea hygrometrica: A blueprint for survival of dehydration.</title>
        <authorList>
            <person name="Xiao L."/>
            <person name="Yang G."/>
            <person name="Zhang L."/>
            <person name="Yang X."/>
            <person name="Zhao S."/>
            <person name="Ji Z."/>
            <person name="Zhou Q."/>
            <person name="Hu M."/>
            <person name="Wang Y."/>
            <person name="Chen M."/>
            <person name="Xu Y."/>
            <person name="Jin H."/>
            <person name="Xiao X."/>
            <person name="Hu G."/>
            <person name="Bao F."/>
            <person name="Hu Y."/>
            <person name="Wan P."/>
            <person name="Li L."/>
            <person name="Deng X."/>
            <person name="Kuang T."/>
            <person name="Xiang C."/>
            <person name="Zhu J.K."/>
            <person name="Oliver M.J."/>
            <person name="He Y."/>
        </authorList>
    </citation>
    <scope>NUCLEOTIDE SEQUENCE [LARGE SCALE GENOMIC DNA]</scope>
    <source>
        <strain evidence="3">cv. XS01</strain>
    </source>
</reference>
<protein>
    <submittedName>
        <fullName evidence="2">Uncharacterized protein</fullName>
    </submittedName>
</protein>